<evidence type="ECO:0000256" key="2">
    <source>
        <dbReference type="SAM" id="SignalP"/>
    </source>
</evidence>
<evidence type="ECO:0000256" key="1">
    <source>
        <dbReference type="SAM" id="MobiDB-lite"/>
    </source>
</evidence>
<dbReference type="AlphaFoldDB" id="A0A345YFB3"/>
<organism evidence="3 4">
    <name type="scientific">Erythrobacter aureus</name>
    <dbReference type="NCBI Taxonomy" id="2182384"/>
    <lineage>
        <taxon>Bacteria</taxon>
        <taxon>Pseudomonadati</taxon>
        <taxon>Pseudomonadota</taxon>
        <taxon>Alphaproteobacteria</taxon>
        <taxon>Sphingomonadales</taxon>
        <taxon>Erythrobacteraceae</taxon>
        <taxon>Erythrobacter/Porphyrobacter group</taxon>
        <taxon>Erythrobacter</taxon>
    </lineage>
</organism>
<evidence type="ECO:0008006" key="5">
    <source>
        <dbReference type="Google" id="ProtNLM"/>
    </source>
</evidence>
<dbReference type="EMBL" id="CP031357">
    <property type="protein sequence ID" value="AXK42615.1"/>
    <property type="molecule type" value="Genomic_DNA"/>
</dbReference>
<dbReference type="KEGG" id="err:DVR09_09985"/>
<dbReference type="RefSeq" id="WP_115416796.1">
    <property type="nucleotide sequence ID" value="NZ_CP031357.1"/>
</dbReference>
<dbReference type="OrthoDB" id="7432923at2"/>
<feature type="chain" id="PRO_5016938735" description="PEGA domain-containing protein" evidence="2">
    <location>
        <begin position="20"/>
        <end position="170"/>
    </location>
</feature>
<accession>A0A345YFB3</accession>
<gene>
    <name evidence="3" type="ORF">DVR09_09985</name>
</gene>
<dbReference type="PROSITE" id="PS51257">
    <property type="entry name" value="PROKAR_LIPOPROTEIN"/>
    <property type="match status" value="1"/>
</dbReference>
<evidence type="ECO:0000313" key="3">
    <source>
        <dbReference type="EMBL" id="AXK42615.1"/>
    </source>
</evidence>
<feature type="signal peptide" evidence="2">
    <location>
        <begin position="1"/>
        <end position="19"/>
    </location>
</feature>
<reference evidence="4" key="1">
    <citation type="submission" date="2018-07" db="EMBL/GenBank/DDBJ databases">
        <title>Genome sequence of Erythrobacter strain YH-07, an antagonistic bacterium isolated from Yellow Sea.</title>
        <authorList>
            <person name="Tang T."/>
            <person name="Liu Q."/>
            <person name="Sun X."/>
        </authorList>
    </citation>
    <scope>NUCLEOTIDE SEQUENCE [LARGE SCALE GENOMIC DNA]</scope>
    <source>
        <strain evidence="4">YH-07</strain>
    </source>
</reference>
<evidence type="ECO:0000313" key="4">
    <source>
        <dbReference type="Proteomes" id="UP000254508"/>
    </source>
</evidence>
<keyword evidence="2" id="KW-0732">Signal</keyword>
<name>A0A345YFB3_9SPHN</name>
<protein>
    <recommendedName>
        <fullName evidence="5">PEGA domain-containing protein</fullName>
    </recommendedName>
</protein>
<keyword evidence="4" id="KW-1185">Reference proteome</keyword>
<dbReference type="Proteomes" id="UP000254508">
    <property type="component" value="Chromosome"/>
</dbReference>
<feature type="region of interest" description="Disordered" evidence="1">
    <location>
        <begin position="143"/>
        <end position="170"/>
    </location>
</feature>
<sequence>MKRKIAIAAASLLALSACGPNYFVKGHALKPAQQVDIVTAPAGALVSNNFGNSCRTPCKLPLLTARGGELLIEKDGYYAELYYIGSEVSGTKVALQASDIALEAIDPEPVTIGLTAIAHMISGKGAIMDLDRREIRSELIPLPEGEEETLATSDPLTGERIPIDLSEPAS</sequence>
<proteinExistence type="predicted"/>